<evidence type="ECO:0000256" key="1">
    <source>
        <dbReference type="ARBA" id="ARBA00004651"/>
    </source>
</evidence>
<keyword evidence="5 9" id="KW-1133">Transmembrane helix</keyword>
<comment type="subcellular location">
    <subcellularLocation>
        <location evidence="1">Cell membrane</location>
        <topology evidence="1">Multi-pass membrane protein</topology>
    </subcellularLocation>
</comment>
<evidence type="ECO:0000256" key="9">
    <source>
        <dbReference type="PROSITE-ProRule" id="PRU01193"/>
    </source>
</evidence>
<dbReference type="InterPro" id="IPR002550">
    <property type="entry name" value="CNNM"/>
</dbReference>
<sequence>MMTVLIILLLIVLNGLFVAAEFALLGAPRAALEQMAASGNMVARHITQVLKTPRLQDRYIATAQLGITFASLGLGMYGEHTMAVWIQEWLGRYGWASWLVAHGAASVLSVGLLTYLHIVLGEMVPKALALQYATKLCLIITMPMYVIQLCLYPLVVGMNTLGNFFLGLLGVDRNESKSHYHSAEELQYIIEESHENGALPEESGRIMDCLFDLDDLYVHQVMTPRVRIDAIPEGADHEQIREIVRRTRRTRYPVYRGDLDHVVGMVHARDLFRIMLRGESLGTQYIHSIPKVPKTVKFDNVVEIMRRDNVRLAIILDEHGGTSGLLTLTDVFSEVMGWDRGRIRVLTDLPPDAVGFSCDVSGLARIGELGEALDMDLQNEEIDTVGGLVLNLLQAPAREGDIVGYLGLEFKVTRTDNGGVERCVVTRITPLMREEALEGEE</sequence>
<keyword evidence="4" id="KW-0677">Repeat</keyword>
<dbReference type="InterPro" id="IPR046342">
    <property type="entry name" value="CBS_dom_sf"/>
</dbReference>
<feature type="domain" description="CNNM transmembrane" evidence="12">
    <location>
        <begin position="1"/>
        <end position="203"/>
    </location>
</feature>
<dbReference type="PANTHER" id="PTHR43099">
    <property type="entry name" value="UPF0053 PROTEIN YRKA"/>
    <property type="match status" value="1"/>
</dbReference>
<dbReference type="Proteomes" id="UP001062263">
    <property type="component" value="Chromosome"/>
</dbReference>
<protein>
    <submittedName>
        <fullName evidence="13">Hemolysin</fullName>
    </submittedName>
</protein>
<evidence type="ECO:0000256" key="7">
    <source>
        <dbReference type="ARBA" id="ARBA00023136"/>
    </source>
</evidence>
<evidence type="ECO:0000259" key="11">
    <source>
        <dbReference type="PROSITE" id="PS51371"/>
    </source>
</evidence>
<dbReference type="PROSITE" id="PS51371">
    <property type="entry name" value="CBS"/>
    <property type="match status" value="2"/>
</dbReference>
<dbReference type="Pfam" id="PF00571">
    <property type="entry name" value="CBS"/>
    <property type="match status" value="2"/>
</dbReference>
<dbReference type="InterPro" id="IPR000644">
    <property type="entry name" value="CBS_dom"/>
</dbReference>
<evidence type="ECO:0000256" key="6">
    <source>
        <dbReference type="ARBA" id="ARBA00023122"/>
    </source>
</evidence>
<keyword evidence="7 9" id="KW-0472">Membrane</keyword>
<evidence type="ECO:0000256" key="4">
    <source>
        <dbReference type="ARBA" id="ARBA00022737"/>
    </source>
</evidence>
<dbReference type="InterPro" id="IPR036318">
    <property type="entry name" value="FAD-bd_PCMH-like_sf"/>
</dbReference>
<dbReference type="Pfam" id="PF03471">
    <property type="entry name" value="CorC_HlyC"/>
    <property type="match status" value="1"/>
</dbReference>
<evidence type="ECO:0000256" key="2">
    <source>
        <dbReference type="ARBA" id="ARBA00022475"/>
    </source>
</evidence>
<dbReference type="SUPFAM" id="SSF56176">
    <property type="entry name" value="FAD-binding/transporter-associated domain-like"/>
    <property type="match status" value="1"/>
</dbReference>
<keyword evidence="14" id="KW-1185">Reference proteome</keyword>
<feature type="transmembrane region" description="Helical" evidence="10">
    <location>
        <begin position="59"/>
        <end position="77"/>
    </location>
</feature>
<evidence type="ECO:0000313" key="13">
    <source>
        <dbReference type="EMBL" id="BDL43907.1"/>
    </source>
</evidence>
<dbReference type="CDD" id="cd04590">
    <property type="entry name" value="CBS_pair_CorC_HlyC_assoc"/>
    <property type="match status" value="1"/>
</dbReference>
<gene>
    <name evidence="13" type="ORF">Abiwalacus_14810</name>
</gene>
<dbReference type="InterPro" id="IPR016169">
    <property type="entry name" value="FAD-bd_PCMH_sub2"/>
</dbReference>
<evidence type="ECO:0000256" key="10">
    <source>
        <dbReference type="SAM" id="Phobius"/>
    </source>
</evidence>
<evidence type="ECO:0000259" key="12">
    <source>
        <dbReference type="PROSITE" id="PS51846"/>
    </source>
</evidence>
<name>A0ABM7ZGV2_9BACT</name>
<dbReference type="InterPro" id="IPR044751">
    <property type="entry name" value="Ion_transp-like_CBS"/>
</dbReference>
<dbReference type="SUPFAM" id="SSF54631">
    <property type="entry name" value="CBS-domain pair"/>
    <property type="match status" value="1"/>
</dbReference>
<dbReference type="PANTHER" id="PTHR43099:SF5">
    <property type="entry name" value="HLYC_CORC FAMILY TRANSPORTER"/>
    <property type="match status" value="1"/>
</dbReference>
<dbReference type="Pfam" id="PF01595">
    <property type="entry name" value="CNNM"/>
    <property type="match status" value="1"/>
</dbReference>
<dbReference type="Gene3D" id="3.30.465.10">
    <property type="match status" value="1"/>
</dbReference>
<dbReference type="InterPro" id="IPR051676">
    <property type="entry name" value="UPF0053_domain"/>
</dbReference>
<dbReference type="PROSITE" id="PS51846">
    <property type="entry name" value="CNNM"/>
    <property type="match status" value="1"/>
</dbReference>
<evidence type="ECO:0000313" key="14">
    <source>
        <dbReference type="Proteomes" id="UP001062263"/>
    </source>
</evidence>
<feature type="transmembrane region" description="Helical" evidence="10">
    <location>
        <begin position="98"/>
        <end position="120"/>
    </location>
</feature>
<evidence type="ECO:0000256" key="8">
    <source>
        <dbReference type="PROSITE-ProRule" id="PRU00703"/>
    </source>
</evidence>
<keyword evidence="6 8" id="KW-0129">CBS domain</keyword>
<dbReference type="RefSeq" id="WP_215435211.1">
    <property type="nucleotide sequence ID" value="NZ_AP025943.1"/>
</dbReference>
<feature type="transmembrane region" description="Helical" evidence="10">
    <location>
        <begin position="132"/>
        <end position="155"/>
    </location>
</feature>
<proteinExistence type="predicted"/>
<dbReference type="SMART" id="SM01091">
    <property type="entry name" value="CorC_HlyC"/>
    <property type="match status" value="1"/>
</dbReference>
<accession>A0ABM7ZGV2</accession>
<evidence type="ECO:0000256" key="3">
    <source>
        <dbReference type="ARBA" id="ARBA00022692"/>
    </source>
</evidence>
<feature type="domain" description="CBS" evidence="11">
    <location>
        <begin position="222"/>
        <end position="281"/>
    </location>
</feature>
<keyword evidence="3 9" id="KW-0812">Transmembrane</keyword>
<dbReference type="EMBL" id="AP025943">
    <property type="protein sequence ID" value="BDL43907.1"/>
    <property type="molecule type" value="Genomic_DNA"/>
</dbReference>
<keyword evidence="2" id="KW-1003">Cell membrane</keyword>
<dbReference type="InterPro" id="IPR005170">
    <property type="entry name" value="Transptr-assoc_dom"/>
</dbReference>
<dbReference type="Gene3D" id="3.10.580.10">
    <property type="entry name" value="CBS-domain"/>
    <property type="match status" value="1"/>
</dbReference>
<evidence type="ECO:0000256" key="5">
    <source>
        <dbReference type="ARBA" id="ARBA00022989"/>
    </source>
</evidence>
<organism evidence="13 14">
    <name type="scientific">Akkermansia biwaensis</name>
    <dbReference type="NCBI Taxonomy" id="2946555"/>
    <lineage>
        <taxon>Bacteria</taxon>
        <taxon>Pseudomonadati</taxon>
        <taxon>Verrucomicrobiota</taxon>
        <taxon>Verrucomicrobiia</taxon>
        <taxon>Verrucomicrobiales</taxon>
        <taxon>Akkermansiaceae</taxon>
        <taxon>Akkermansia</taxon>
    </lineage>
</organism>
<feature type="domain" description="CBS" evidence="11">
    <location>
        <begin position="285"/>
        <end position="345"/>
    </location>
</feature>
<reference evidence="13" key="1">
    <citation type="submission" date="2022-06" db="EMBL/GenBank/DDBJ databases">
        <title>Akkermansia biwalacus sp. nov., an anaerobic mucin-degrading bacterium isolated from human intestine.</title>
        <authorList>
            <person name="Kobayashi Y."/>
            <person name="Inoue S."/>
            <person name="Kawahara T."/>
            <person name="Kohda N."/>
        </authorList>
    </citation>
    <scope>NUCLEOTIDE SEQUENCE</scope>
    <source>
        <strain evidence="13">WON2089</strain>
    </source>
</reference>